<dbReference type="Gene3D" id="3.40.640.10">
    <property type="entry name" value="Type I PLP-dependent aspartate aminotransferase-like (Major domain)"/>
    <property type="match status" value="1"/>
</dbReference>
<dbReference type="PANTHER" id="PTHR42735">
    <property type="match status" value="1"/>
</dbReference>
<dbReference type="GO" id="GO:0016020">
    <property type="term" value="C:membrane"/>
    <property type="evidence" value="ECO:0007669"/>
    <property type="project" value="GOC"/>
</dbReference>
<proteinExistence type="predicted"/>
<dbReference type="SUPFAM" id="SSF53383">
    <property type="entry name" value="PLP-dependent transferases"/>
    <property type="match status" value="1"/>
</dbReference>
<dbReference type="EMBL" id="QEAM01000321">
    <property type="protein sequence ID" value="TPX41431.1"/>
    <property type="molecule type" value="Genomic_DNA"/>
</dbReference>
<reference evidence="4 5" key="1">
    <citation type="journal article" date="2019" name="Sci. Rep.">
        <title>Comparative genomics of chytrid fungi reveal insights into the obligate biotrophic and pathogenic lifestyle of Synchytrium endobioticum.</title>
        <authorList>
            <person name="van de Vossenberg B.T.L.H."/>
            <person name="Warris S."/>
            <person name="Nguyen H.D.T."/>
            <person name="van Gent-Pelzer M.P.E."/>
            <person name="Joly D.L."/>
            <person name="van de Geest H.C."/>
            <person name="Bonants P.J.M."/>
            <person name="Smith D.S."/>
            <person name="Levesque C.A."/>
            <person name="van der Lee T.A.J."/>
        </authorList>
    </citation>
    <scope>NUCLEOTIDE SEQUENCE [LARGE SCALE GENOMIC DNA]</scope>
    <source>
        <strain evidence="4 5">LEV6574</strain>
    </source>
</reference>
<dbReference type="GO" id="GO:0030149">
    <property type="term" value="P:sphingolipid catabolic process"/>
    <property type="evidence" value="ECO:0007669"/>
    <property type="project" value="TreeGrafter"/>
</dbReference>
<dbReference type="PANTHER" id="PTHR42735:SF6">
    <property type="entry name" value="SPHINGOSINE-1-PHOSPHATE LYASE 1"/>
    <property type="match status" value="1"/>
</dbReference>
<evidence type="ECO:0000313" key="4">
    <source>
        <dbReference type="EMBL" id="TPX41431.1"/>
    </source>
</evidence>
<evidence type="ECO:0000256" key="3">
    <source>
        <dbReference type="ARBA" id="ARBA00023239"/>
    </source>
</evidence>
<organism evidence="4 5">
    <name type="scientific">Synchytrium endobioticum</name>
    <dbReference type="NCBI Taxonomy" id="286115"/>
    <lineage>
        <taxon>Eukaryota</taxon>
        <taxon>Fungi</taxon>
        <taxon>Fungi incertae sedis</taxon>
        <taxon>Chytridiomycota</taxon>
        <taxon>Chytridiomycota incertae sedis</taxon>
        <taxon>Chytridiomycetes</taxon>
        <taxon>Synchytriales</taxon>
        <taxon>Synchytriaceae</taxon>
        <taxon>Synchytrium</taxon>
    </lineage>
</organism>
<dbReference type="OrthoDB" id="10254570at2759"/>
<dbReference type="GO" id="GO:0005783">
    <property type="term" value="C:endoplasmic reticulum"/>
    <property type="evidence" value="ECO:0007669"/>
    <property type="project" value="TreeGrafter"/>
</dbReference>
<comment type="caution">
    <text evidence="4">The sequence shown here is derived from an EMBL/GenBank/DDBJ whole genome shotgun (WGS) entry which is preliminary data.</text>
</comment>
<dbReference type="AlphaFoldDB" id="A0A507CQP6"/>
<name>A0A507CQP6_9FUNG</name>
<evidence type="ECO:0000256" key="1">
    <source>
        <dbReference type="ARBA" id="ARBA00001933"/>
    </source>
</evidence>
<evidence type="ECO:0000256" key="2">
    <source>
        <dbReference type="ARBA" id="ARBA00022898"/>
    </source>
</evidence>
<dbReference type="InterPro" id="IPR050477">
    <property type="entry name" value="GrpII_AminoAcid_Decarb"/>
</dbReference>
<dbReference type="InterPro" id="IPR015424">
    <property type="entry name" value="PyrdxlP-dep_Trfase"/>
</dbReference>
<evidence type="ECO:0000313" key="5">
    <source>
        <dbReference type="Proteomes" id="UP000320475"/>
    </source>
</evidence>
<dbReference type="GO" id="GO:0008117">
    <property type="term" value="F:sphinganine-1-phosphate aldolase activity"/>
    <property type="evidence" value="ECO:0007669"/>
    <property type="project" value="TreeGrafter"/>
</dbReference>
<gene>
    <name evidence="4" type="ORF">SeLEV6574_g06097</name>
</gene>
<accession>A0A507CQP6</accession>
<keyword evidence="3" id="KW-0456">Lyase</keyword>
<keyword evidence="2" id="KW-0663">Pyridoxal phosphate</keyword>
<comment type="cofactor">
    <cofactor evidence="1">
        <name>pyridoxal 5'-phosphate</name>
        <dbReference type="ChEBI" id="CHEBI:597326"/>
    </cofactor>
</comment>
<dbReference type="InterPro" id="IPR015421">
    <property type="entry name" value="PyrdxlP-dep_Trfase_major"/>
</dbReference>
<sequence>MASHQADPIQAAIHIWNSKQLETIKNLLLVYSIFYYTTSFCGAIRQYGLFGCIKKGFGTFLQSLIQSTRRFVPGVDAQVQKEVAKAVAGMEKGIVIGGSDKKYTKLPTRGLDTAVLRSELQRYQKLGRINVRDGKVSGAVYHGGAELNALLTEAYHMNILSNPLHPEVFPGVRKMESEVIQMVLNMYSAPETAGGSITSGGTESILMAIKAARDYGAARKNITNPNMYVRCCKKQSS</sequence>
<evidence type="ECO:0008006" key="6">
    <source>
        <dbReference type="Google" id="ProtNLM"/>
    </source>
</evidence>
<protein>
    <recommendedName>
        <fullName evidence="6">Glutamate decarboxylase</fullName>
    </recommendedName>
</protein>
<dbReference type="Proteomes" id="UP000320475">
    <property type="component" value="Unassembled WGS sequence"/>
</dbReference>